<dbReference type="STRING" id="36874.HQ34_02075"/>
<evidence type="ECO:0000256" key="6">
    <source>
        <dbReference type="ARBA" id="ARBA00022840"/>
    </source>
</evidence>
<dbReference type="InterPro" id="IPR023382">
    <property type="entry name" value="MnmA-like_central_sf"/>
</dbReference>
<evidence type="ECO:0000256" key="2">
    <source>
        <dbReference type="ARBA" id="ARBA00022555"/>
    </source>
</evidence>
<evidence type="ECO:0000256" key="4">
    <source>
        <dbReference type="ARBA" id="ARBA00022694"/>
    </source>
</evidence>
<proteinExistence type="predicted"/>
<dbReference type="EC" id="2.8.1.13" evidence="1"/>
<feature type="domain" description="tRNA-specific 2-thiouridylase MnmA-like central" evidence="11">
    <location>
        <begin position="200"/>
        <end position="263"/>
    </location>
</feature>
<dbReference type="InterPro" id="IPR051305">
    <property type="entry name" value="tRNA_2-thiouridylase_MnmA"/>
</dbReference>
<evidence type="ECO:0000259" key="11">
    <source>
        <dbReference type="Pfam" id="PF20259"/>
    </source>
</evidence>
<dbReference type="SUPFAM" id="SSF52402">
    <property type="entry name" value="Adenine nucleotide alpha hydrolases-like"/>
    <property type="match status" value="1"/>
</dbReference>
<dbReference type="RefSeq" id="WP_036851651.1">
    <property type="nucleotide sequence ID" value="NZ_JQJD01000040.1"/>
</dbReference>
<feature type="domain" description="tRNA-specific 2-thiouridylase MnmA-like C-terminal" evidence="10">
    <location>
        <begin position="283"/>
        <end position="352"/>
    </location>
</feature>
<keyword evidence="4" id="KW-0819">tRNA processing</keyword>
<keyword evidence="3" id="KW-0808">Transferase</keyword>
<name>A0A0A2ENN1_PORCN</name>
<dbReference type="AlphaFoldDB" id="A0A0A2ENN1"/>
<keyword evidence="2" id="KW-0820">tRNA-binding</keyword>
<protein>
    <recommendedName>
        <fullName evidence="1">tRNA-uridine 2-sulfurtransferase</fullName>
        <ecNumber evidence="1">2.8.1.13</ecNumber>
    </recommendedName>
</protein>
<dbReference type="Pfam" id="PF03054">
    <property type="entry name" value="tRNA_Me_trans"/>
    <property type="match status" value="1"/>
</dbReference>
<dbReference type="InterPro" id="IPR004506">
    <property type="entry name" value="MnmA-like"/>
</dbReference>
<dbReference type="PANTHER" id="PTHR43052:SF1">
    <property type="entry name" value="TRNA-5-TAURINOMETHYLURIDINE 2-SULFURTRANSFERASE"/>
    <property type="match status" value="1"/>
</dbReference>
<dbReference type="NCBIfam" id="NF001138">
    <property type="entry name" value="PRK00143.1"/>
    <property type="match status" value="1"/>
</dbReference>
<keyword evidence="13" id="KW-1185">Reference proteome</keyword>
<gene>
    <name evidence="12" type="ORF">HQ35_05615</name>
</gene>
<dbReference type="Gene3D" id="3.40.50.620">
    <property type="entry name" value="HUPs"/>
    <property type="match status" value="1"/>
</dbReference>
<dbReference type="GO" id="GO:0103016">
    <property type="term" value="F:tRNA-uridine 2-sulfurtransferase activity"/>
    <property type="evidence" value="ECO:0007669"/>
    <property type="project" value="UniProtKB-EC"/>
</dbReference>
<dbReference type="EMBL" id="JQJD01000040">
    <property type="protein sequence ID" value="KGN80441.1"/>
    <property type="molecule type" value="Genomic_DNA"/>
</dbReference>
<evidence type="ECO:0000313" key="13">
    <source>
        <dbReference type="Proteomes" id="UP000030125"/>
    </source>
</evidence>
<dbReference type="OrthoDB" id="9800696at2"/>
<evidence type="ECO:0000313" key="12">
    <source>
        <dbReference type="EMBL" id="KGN80441.1"/>
    </source>
</evidence>
<keyword evidence="6" id="KW-0067">ATP-binding</keyword>
<dbReference type="Gene3D" id="2.30.30.280">
    <property type="entry name" value="Adenine nucleotide alpha hydrolases-like domains"/>
    <property type="match status" value="1"/>
</dbReference>
<organism evidence="12 13">
    <name type="scientific">Porphyromonas cangingivalis</name>
    <dbReference type="NCBI Taxonomy" id="36874"/>
    <lineage>
        <taxon>Bacteria</taxon>
        <taxon>Pseudomonadati</taxon>
        <taxon>Bacteroidota</taxon>
        <taxon>Bacteroidia</taxon>
        <taxon>Bacteroidales</taxon>
        <taxon>Porphyromonadaceae</taxon>
        <taxon>Porphyromonas</taxon>
    </lineage>
</organism>
<dbReference type="InterPro" id="IPR014729">
    <property type="entry name" value="Rossmann-like_a/b/a_fold"/>
</dbReference>
<dbReference type="NCBIfam" id="TIGR00420">
    <property type="entry name" value="trmU"/>
    <property type="match status" value="1"/>
</dbReference>
<dbReference type="GO" id="GO:0005524">
    <property type="term" value="F:ATP binding"/>
    <property type="evidence" value="ECO:0007669"/>
    <property type="project" value="UniProtKB-KW"/>
</dbReference>
<dbReference type="GO" id="GO:0008033">
    <property type="term" value="P:tRNA processing"/>
    <property type="evidence" value="ECO:0007669"/>
    <property type="project" value="UniProtKB-KW"/>
</dbReference>
<evidence type="ECO:0000256" key="1">
    <source>
        <dbReference type="ARBA" id="ARBA00011949"/>
    </source>
</evidence>
<accession>A0A0A2ENN1</accession>
<keyword evidence="8" id="KW-1015">Disulfide bond</keyword>
<dbReference type="InterPro" id="IPR046884">
    <property type="entry name" value="MnmA-like_central"/>
</dbReference>
<sequence length="358" mass="40224">MKTAVLLSGGVDSSVALHLLCEQGLRPDLYYIRIGMEGEEFPDCPAEEDIEMVEWLARKYDCPLRIVSLHDEYWDYVVKYMIDTVKAGLTPHPDMMCNRIIKFGYFNEYWGHEYDAIATGHYADKRIIDGIHFLATAKDPIKDQTDFLAQITYPQLVKAAFPLGALPKSEVRQIAKREGLVTAGRKDSQGICFLGKVNYNDFLRKYLGTKVGDIIDFETKKKVGEHEGFWFHTIGQRKGLGLSGGPWFVVRKDIQTNTLFVSRGYDPIEQYGNVVEIGGMNFISIDPMPEDGSPLDITFKVRHTPDFTKGKLIKVPSGYEVRSEALIQGIAPGQYCTIYDSDSSLCYGSGVISGGRKE</sequence>
<evidence type="ECO:0000256" key="9">
    <source>
        <dbReference type="ARBA" id="ARBA00051542"/>
    </source>
</evidence>
<keyword evidence="5" id="KW-0547">Nucleotide-binding</keyword>
<dbReference type="GO" id="GO:0000049">
    <property type="term" value="F:tRNA binding"/>
    <property type="evidence" value="ECO:0007669"/>
    <property type="project" value="UniProtKB-KW"/>
</dbReference>
<dbReference type="FunFam" id="2.30.30.280:FF:000001">
    <property type="entry name" value="tRNA-specific 2-thiouridylase MnmA"/>
    <property type="match status" value="1"/>
</dbReference>
<comment type="caution">
    <text evidence="12">The sequence shown here is derived from an EMBL/GenBank/DDBJ whole genome shotgun (WGS) entry which is preliminary data.</text>
</comment>
<dbReference type="eggNOG" id="COG0482">
    <property type="taxonomic scope" value="Bacteria"/>
</dbReference>
<evidence type="ECO:0000259" key="10">
    <source>
        <dbReference type="Pfam" id="PF20258"/>
    </source>
</evidence>
<comment type="catalytic activity">
    <reaction evidence="9">
        <text>S-sulfanyl-L-cysteinyl-[protein] + uridine(34) in tRNA + AH2 + ATP = 2-thiouridine(34) in tRNA + L-cysteinyl-[protein] + A + AMP + diphosphate + H(+)</text>
        <dbReference type="Rhea" id="RHEA:47032"/>
        <dbReference type="Rhea" id="RHEA-COMP:10131"/>
        <dbReference type="Rhea" id="RHEA-COMP:11726"/>
        <dbReference type="Rhea" id="RHEA-COMP:11727"/>
        <dbReference type="Rhea" id="RHEA-COMP:11728"/>
        <dbReference type="ChEBI" id="CHEBI:13193"/>
        <dbReference type="ChEBI" id="CHEBI:15378"/>
        <dbReference type="ChEBI" id="CHEBI:17499"/>
        <dbReference type="ChEBI" id="CHEBI:29950"/>
        <dbReference type="ChEBI" id="CHEBI:30616"/>
        <dbReference type="ChEBI" id="CHEBI:33019"/>
        <dbReference type="ChEBI" id="CHEBI:61963"/>
        <dbReference type="ChEBI" id="CHEBI:65315"/>
        <dbReference type="ChEBI" id="CHEBI:87170"/>
        <dbReference type="ChEBI" id="CHEBI:456215"/>
        <dbReference type="EC" id="2.8.1.13"/>
    </reaction>
</comment>
<evidence type="ECO:0000256" key="8">
    <source>
        <dbReference type="ARBA" id="ARBA00023157"/>
    </source>
</evidence>
<reference evidence="12 13" key="1">
    <citation type="submission" date="2014-08" db="EMBL/GenBank/DDBJ databases">
        <title>Porphyromonas cangingivalis strain:COT-109_OH1386 Genome sequencing.</title>
        <authorList>
            <person name="Wallis C."/>
            <person name="Deusch O."/>
            <person name="O'Flynn C."/>
            <person name="Davis I."/>
            <person name="Jospin G."/>
            <person name="Darling A.E."/>
            <person name="Coil D.A."/>
            <person name="Alexiev A."/>
            <person name="Horsfall A."/>
            <person name="Kirkwood N."/>
            <person name="Harris S."/>
            <person name="Eisen J.A."/>
        </authorList>
    </citation>
    <scope>NUCLEOTIDE SEQUENCE [LARGE SCALE GENOMIC DNA]</scope>
    <source>
        <strain evidence="13">COT-109 OH1386</strain>
    </source>
</reference>
<evidence type="ECO:0000256" key="5">
    <source>
        <dbReference type="ARBA" id="ARBA00022741"/>
    </source>
</evidence>
<dbReference type="Gene3D" id="2.40.30.10">
    <property type="entry name" value="Translation factors"/>
    <property type="match status" value="1"/>
</dbReference>
<dbReference type="PANTHER" id="PTHR43052">
    <property type="match status" value="1"/>
</dbReference>
<evidence type="ECO:0000256" key="7">
    <source>
        <dbReference type="ARBA" id="ARBA00022884"/>
    </source>
</evidence>
<dbReference type="CDD" id="cd01998">
    <property type="entry name" value="MnmA_TRMU-like"/>
    <property type="match status" value="1"/>
</dbReference>
<keyword evidence="7" id="KW-0694">RNA-binding</keyword>
<dbReference type="Pfam" id="PF20258">
    <property type="entry name" value="tRNA_Me_trans_C"/>
    <property type="match status" value="1"/>
</dbReference>
<dbReference type="InterPro" id="IPR046885">
    <property type="entry name" value="MnmA-like_C"/>
</dbReference>
<evidence type="ECO:0000256" key="3">
    <source>
        <dbReference type="ARBA" id="ARBA00022679"/>
    </source>
</evidence>
<dbReference type="Pfam" id="PF20259">
    <property type="entry name" value="tRNA_Me_trans_M"/>
    <property type="match status" value="1"/>
</dbReference>
<dbReference type="Proteomes" id="UP000030125">
    <property type="component" value="Unassembled WGS sequence"/>
</dbReference>